<gene>
    <name evidence="10" type="ordered locus">HCH_01383</name>
</gene>
<proteinExistence type="predicted"/>
<keyword evidence="5" id="KW-0106">Calcium</keyword>
<dbReference type="eggNOG" id="COG3209">
    <property type="taxonomic scope" value="Bacteria"/>
</dbReference>
<feature type="compositionally biased region" description="Basic and acidic residues" evidence="6">
    <location>
        <begin position="1290"/>
        <end position="1302"/>
    </location>
</feature>
<organism evidence="10 11">
    <name type="scientific">Hahella chejuensis (strain KCTC 2396)</name>
    <dbReference type="NCBI Taxonomy" id="349521"/>
    <lineage>
        <taxon>Bacteria</taxon>
        <taxon>Pseudomonadati</taxon>
        <taxon>Pseudomonadota</taxon>
        <taxon>Gammaproteobacteria</taxon>
        <taxon>Oceanospirillales</taxon>
        <taxon>Hahellaceae</taxon>
        <taxon>Hahella</taxon>
    </lineage>
</organism>
<dbReference type="Pfam" id="PF20148">
    <property type="entry name" value="DUF6531"/>
    <property type="match status" value="1"/>
</dbReference>
<reference evidence="10 11" key="1">
    <citation type="journal article" date="2005" name="Nucleic Acids Res.">
        <title>Genomic blueprint of Hahella chejuensis, a marine microbe producing an algicidal agent.</title>
        <authorList>
            <person name="Jeong H."/>
            <person name="Yim J.H."/>
            <person name="Lee C."/>
            <person name="Choi S.-H."/>
            <person name="Park Y.K."/>
            <person name="Yoon S.H."/>
            <person name="Hur C.-G."/>
            <person name="Kang H.-Y."/>
            <person name="Kim D."/>
            <person name="Lee H.H."/>
            <person name="Park K.H."/>
            <person name="Park S.-H."/>
            <person name="Park H.-S."/>
            <person name="Lee H.K."/>
            <person name="Oh T.K."/>
            <person name="Kim J.F."/>
        </authorList>
    </citation>
    <scope>NUCLEOTIDE SEQUENCE [LARGE SCALE GENOMIC DNA]</scope>
    <source>
        <strain evidence="10 11">KCTC 2396</strain>
    </source>
</reference>
<dbReference type="InterPro" id="IPR059100">
    <property type="entry name" value="TSP3_bac"/>
</dbReference>
<feature type="region of interest" description="Disordered" evidence="6">
    <location>
        <begin position="1190"/>
        <end position="1209"/>
    </location>
</feature>
<evidence type="ECO:0000256" key="5">
    <source>
        <dbReference type="ARBA" id="ARBA00022837"/>
    </source>
</evidence>
<evidence type="ECO:0000256" key="1">
    <source>
        <dbReference type="ARBA" id="ARBA00004613"/>
    </source>
</evidence>
<dbReference type="PANTHER" id="PTHR32305">
    <property type="match status" value="1"/>
</dbReference>
<evidence type="ECO:0000256" key="3">
    <source>
        <dbReference type="ARBA" id="ARBA00022729"/>
    </source>
</evidence>
<evidence type="ECO:0000259" key="9">
    <source>
        <dbReference type="Pfam" id="PF25023"/>
    </source>
</evidence>
<dbReference type="HOGENOM" id="CLU_252419_0_0_6"/>
<dbReference type="Pfam" id="PF05593">
    <property type="entry name" value="RHS_repeat"/>
    <property type="match status" value="3"/>
</dbReference>
<dbReference type="InterPro" id="IPR031325">
    <property type="entry name" value="RHS_repeat"/>
</dbReference>
<dbReference type="Pfam" id="PF18884">
    <property type="entry name" value="TSP3_bac"/>
    <property type="match status" value="3"/>
</dbReference>
<feature type="signal peptide" evidence="7">
    <location>
        <begin position="1"/>
        <end position="24"/>
    </location>
</feature>
<dbReference type="InterPro" id="IPR056823">
    <property type="entry name" value="TEN-like_YD-shell"/>
</dbReference>
<feature type="region of interest" description="Disordered" evidence="6">
    <location>
        <begin position="1388"/>
        <end position="1409"/>
    </location>
</feature>
<accession>Q2SM78</accession>
<comment type="subcellular location">
    <subcellularLocation>
        <location evidence="1">Secreted</location>
    </subcellularLocation>
</comment>
<dbReference type="KEGG" id="hch:HCH_01383"/>
<feature type="region of interest" description="Disordered" evidence="6">
    <location>
        <begin position="32"/>
        <end position="59"/>
    </location>
</feature>
<dbReference type="InterPro" id="IPR050708">
    <property type="entry name" value="T6SS_VgrG/RHS"/>
</dbReference>
<feature type="compositionally biased region" description="Acidic residues" evidence="6">
    <location>
        <begin position="1251"/>
        <end position="1265"/>
    </location>
</feature>
<dbReference type="PANTHER" id="PTHR32305:SF15">
    <property type="entry name" value="PROTEIN RHSA-RELATED"/>
    <property type="match status" value="1"/>
</dbReference>
<evidence type="ECO:0000313" key="10">
    <source>
        <dbReference type="EMBL" id="ABC28246.1"/>
    </source>
</evidence>
<dbReference type="Gene3D" id="2.180.10.10">
    <property type="entry name" value="RHS repeat-associated core"/>
    <property type="match status" value="2"/>
</dbReference>
<feature type="compositionally biased region" description="Acidic residues" evidence="6">
    <location>
        <begin position="1196"/>
        <end position="1207"/>
    </location>
</feature>
<dbReference type="RefSeq" id="WP_011395319.1">
    <property type="nucleotide sequence ID" value="NC_007645.1"/>
</dbReference>
<dbReference type="OrthoDB" id="9815414at2"/>
<dbReference type="Pfam" id="PF25023">
    <property type="entry name" value="TEN_YD-shell"/>
    <property type="match status" value="1"/>
</dbReference>
<feature type="region of interest" description="Disordered" evidence="6">
    <location>
        <begin position="1239"/>
        <end position="1312"/>
    </location>
</feature>
<dbReference type="InterPro" id="IPR018247">
    <property type="entry name" value="EF_Hand_1_Ca_BS"/>
</dbReference>
<evidence type="ECO:0000256" key="6">
    <source>
        <dbReference type="SAM" id="MobiDB-lite"/>
    </source>
</evidence>
<keyword evidence="11" id="KW-1185">Reference proteome</keyword>
<dbReference type="EMBL" id="CP000155">
    <property type="protein sequence ID" value="ABC28246.1"/>
    <property type="molecule type" value="Genomic_DNA"/>
</dbReference>
<dbReference type="NCBIfam" id="TIGR01643">
    <property type="entry name" value="YD_repeat_2x"/>
    <property type="match status" value="2"/>
</dbReference>
<feature type="compositionally biased region" description="Basic and acidic residues" evidence="6">
    <location>
        <begin position="1392"/>
        <end position="1407"/>
    </location>
</feature>
<name>Q2SM78_HAHCH</name>
<feature type="compositionally biased region" description="Polar residues" evidence="6">
    <location>
        <begin position="1268"/>
        <end position="1277"/>
    </location>
</feature>
<evidence type="ECO:0000256" key="4">
    <source>
        <dbReference type="ARBA" id="ARBA00022737"/>
    </source>
</evidence>
<protein>
    <submittedName>
        <fullName evidence="10">Rhs family protein</fullName>
    </submittedName>
</protein>
<dbReference type="InterPro" id="IPR006530">
    <property type="entry name" value="YD"/>
</dbReference>
<evidence type="ECO:0000256" key="7">
    <source>
        <dbReference type="SAM" id="SignalP"/>
    </source>
</evidence>
<feature type="domain" description="Teneurin-like YD-shell" evidence="9">
    <location>
        <begin position="977"/>
        <end position="1185"/>
    </location>
</feature>
<feature type="chain" id="PRO_5004215199" evidence="7">
    <location>
        <begin position="25"/>
        <end position="1431"/>
    </location>
</feature>
<keyword evidence="3 7" id="KW-0732">Signal</keyword>
<dbReference type="Proteomes" id="UP000000238">
    <property type="component" value="Chromosome"/>
</dbReference>
<dbReference type="InterPro" id="IPR045351">
    <property type="entry name" value="DUF6531"/>
</dbReference>
<evidence type="ECO:0000259" key="8">
    <source>
        <dbReference type="Pfam" id="PF20148"/>
    </source>
</evidence>
<evidence type="ECO:0000313" key="11">
    <source>
        <dbReference type="Proteomes" id="UP000000238"/>
    </source>
</evidence>
<dbReference type="STRING" id="349521.HCH_01383"/>
<evidence type="ECO:0000256" key="2">
    <source>
        <dbReference type="ARBA" id="ARBA00022525"/>
    </source>
</evidence>
<keyword evidence="2" id="KW-0964">Secreted</keyword>
<dbReference type="PROSITE" id="PS00018">
    <property type="entry name" value="EF_HAND_1"/>
    <property type="match status" value="2"/>
</dbReference>
<sequence length="1431" mass="160292">MTKGLSGLTIAIAMAASVSTFSWAGNTAGTWTGADNGPPGGGGCGGGPPPSCTGGPGSFVGNEGVGDPIHVGTGNVYFPHEVYQSGGRFPLTFAFFYNSRVRPSSSFSYFHGEWTYSYGQRLSFVNSSVTVITAEGQQIIFEDAGAGKFKPTLRNQSVAKWGSLSREDGVYIYKAPNELSYYFDDSGALVKVQNKQGEYHQLRWELVGSQKQATVTHSSGQEIVIKYSEANLPIQLTDPEGKTYSFNWRSSAAVNLLTDITFPSYAVANDSVVGFHYLDNYSNPAADWLYQTALESVTDEEGRQKAHWSYNEYGHAIQNYLGDESEKTKVIDVTPVEMEGAKQHTAYVKNAYGCKIKYVHHSYIRGKNYPVNPWLNYVQGADDRPGCDMIGVLEHYSKYPGQDEYKAGGLLEGGMPNKFADNIYEHRDNWDSELKKHKTRRRSSLNADGKTERTIALDQYAYNELGSVTHIDRYSGPQNNLWRTVDYDYALAGSGASLHGRVQSKTITDRKSLQGLPFETTGRQRTWSHEYSYYDAEGRALQRHIVKSPKNHSSTYEYTPEGFLSSFVNAAGHQVQYLNHTSQGQPQTIIDANGVTTTLTYSDRGWLLSTTTEGRTTSYDYYKNGLVKRITLPGGYWTEYAYNSARTLTRITQSNGDYLTIQEETDRETTHQKTVSTAWFKSDEQTPVRTEVAVYDALDRLVKTETGAGTQTLYYYEDARFNSRMTRKVIKGDPTTPDRTYRYDYHQNGWMEISYAADNSGDEPSVSYEYEDQGNLTLVKDGNGLPTQYLYDGFNQLVKQVSPDTGTTLYEYDDNGNLIRQTNEQGVTAYYAYDKLDRLTSVVYPYSLEENITYIYDQTDYGSAGVGRLSEVQDQSGQTNYYYDDLGRITNKLTQIGDRHYLWEYDYDSAGRLATLRYPSGRQVRYEWDNLSGRLKAIYTRAWKGAKEVAVAYDFSYLPFGGVTAYTSGNGVVNQLGYDKGYRISSIESQGDSSIMSRSLEWNSANNIVGIADHNQSSASQSFNYDLVDRLISAQGAYGALSYSYDNNGNRQTRELSLDGDPTPEITESYGYINPQTSQQDSNRLWSLEKTGEAARSFQYDANGSMLSRGIAGESFAYNKAGRMESYTHNGVTVNYRYNAMGQRVVKHSNSPGYTDTHFLYGDDGQLLAEHDSTGRLIREYIYANGVPISVAQPGADDDSDSDGMSDDWERQYFGNLERDGNSDSDSDGVLDREEFILGLNPVEDSRPGDAAEDSDKDGLPDEWELSQFGNLDQTATGDFDGDGYNNLREYQDHSDPTDKRNAGKLGEDEDGDGMLDQWEFYYFATMSRNGAEDFDGDGFTDVQEFQHWTNPTNKHNGGRLGADDDNDGLLDRWEVLYFATIERNGTEDFDGDKATDSTEFQDHTDPTDPADYIPDLQVLIPALKVYPMIY</sequence>
<feature type="domain" description="DUF6531" evidence="8">
    <location>
        <begin position="66"/>
        <end position="141"/>
    </location>
</feature>
<keyword evidence="4" id="KW-0677">Repeat</keyword>